<organism evidence="4 5">
    <name type="scientific">Ancylomarina euxinus</name>
    <dbReference type="NCBI Taxonomy" id="2283627"/>
    <lineage>
        <taxon>Bacteria</taxon>
        <taxon>Pseudomonadati</taxon>
        <taxon>Bacteroidota</taxon>
        <taxon>Bacteroidia</taxon>
        <taxon>Marinilabiliales</taxon>
        <taxon>Marinifilaceae</taxon>
        <taxon>Ancylomarina</taxon>
    </lineage>
</organism>
<sequence>MTKVLIATDKPFAPAAVNAIREVVEGAGYELALLESYTDKAELIAAVADVDGMIIRSDKATREVIEAAKNLKVIVRAGAGYDNIDLEACTENGIVAMNTPGQNSNAVAELALGMMVFLARKGYNGKAGVELRGKNIGIHAYGNVGKHVANIAKGFGMTVYAFDPFVAKEAIEADGVKAVDTVEELYSTCHYVSLHIPANDKTKKSINYDLLNKMPEGGILVNTARKEVIDEEGMLKLMEDRKDFAYISDIAPDCADEFAAKYEGRFFFTPKKMGAQTAEANINAGIAGANQIVNLIEKGDETFRVNK</sequence>
<dbReference type="Proteomes" id="UP000285794">
    <property type="component" value="Unassembled WGS sequence"/>
</dbReference>
<dbReference type="InterPro" id="IPR006139">
    <property type="entry name" value="D-isomer_2_OHA_DH_cat_dom"/>
</dbReference>
<comment type="caution">
    <text evidence="4">The sequence shown here is derived from an EMBL/GenBank/DDBJ whole genome shotgun (WGS) entry which is preliminary data.</text>
</comment>
<proteinExistence type="inferred from homology"/>
<evidence type="ECO:0000259" key="3">
    <source>
        <dbReference type="Pfam" id="PF02826"/>
    </source>
</evidence>
<dbReference type="Gene3D" id="3.40.50.720">
    <property type="entry name" value="NAD(P)-binding Rossmann-like Domain"/>
    <property type="match status" value="2"/>
</dbReference>
<dbReference type="RefSeq" id="WP_125031601.1">
    <property type="nucleotide sequence ID" value="NZ_JAPXVP010000016.1"/>
</dbReference>
<dbReference type="InterPro" id="IPR006140">
    <property type="entry name" value="D-isomer_DH_NAD-bd"/>
</dbReference>
<reference evidence="4 5" key="1">
    <citation type="submission" date="2018-07" db="EMBL/GenBank/DDBJ databases">
        <title>Draft genome sequence of Ancylomarina sp. M1P.</title>
        <authorList>
            <person name="Yadav S."/>
            <person name="Villanueva L."/>
            <person name="Damste J.S.S."/>
        </authorList>
    </citation>
    <scope>NUCLEOTIDE SEQUENCE [LARGE SCALE GENOMIC DNA]</scope>
    <source>
        <strain evidence="4 5">M1P</strain>
    </source>
</reference>
<dbReference type="OrthoDB" id="9777288at2"/>
<feature type="domain" description="D-isomer specific 2-hydroxyacid dehydrogenase NAD-binding" evidence="3">
    <location>
        <begin position="124"/>
        <end position="250"/>
    </location>
</feature>
<evidence type="ECO:0000259" key="2">
    <source>
        <dbReference type="Pfam" id="PF00389"/>
    </source>
</evidence>
<gene>
    <name evidence="4" type="ORF">DWB61_14480</name>
</gene>
<dbReference type="GO" id="GO:0051287">
    <property type="term" value="F:NAD binding"/>
    <property type="evidence" value="ECO:0007669"/>
    <property type="project" value="InterPro"/>
</dbReference>
<dbReference type="PANTHER" id="PTHR42938:SF47">
    <property type="entry name" value="HYDROXYPYRUVATE REDUCTASE"/>
    <property type="match status" value="1"/>
</dbReference>
<evidence type="ECO:0000256" key="1">
    <source>
        <dbReference type="RuleBase" id="RU003719"/>
    </source>
</evidence>
<dbReference type="AlphaFoldDB" id="A0A425XYF0"/>
<dbReference type="Pfam" id="PF02826">
    <property type="entry name" value="2-Hacid_dh_C"/>
    <property type="match status" value="1"/>
</dbReference>
<dbReference type="Pfam" id="PF00389">
    <property type="entry name" value="2-Hacid_dh"/>
    <property type="match status" value="1"/>
</dbReference>
<accession>A0A425XYF0</accession>
<keyword evidence="5" id="KW-1185">Reference proteome</keyword>
<keyword evidence="1" id="KW-0560">Oxidoreductase</keyword>
<dbReference type="CDD" id="cd12174">
    <property type="entry name" value="PGDH_like_3"/>
    <property type="match status" value="1"/>
</dbReference>
<evidence type="ECO:0000313" key="5">
    <source>
        <dbReference type="Proteomes" id="UP000285794"/>
    </source>
</evidence>
<dbReference type="PANTHER" id="PTHR42938">
    <property type="entry name" value="FORMATE DEHYDROGENASE 1"/>
    <property type="match status" value="1"/>
</dbReference>
<feature type="domain" description="D-isomer specific 2-hydroxyacid dehydrogenase catalytic" evidence="2">
    <location>
        <begin position="13"/>
        <end position="306"/>
    </location>
</feature>
<dbReference type="SUPFAM" id="SSF52283">
    <property type="entry name" value="Formate/glycerate dehydrogenase catalytic domain-like"/>
    <property type="match status" value="1"/>
</dbReference>
<name>A0A425XYF0_9BACT</name>
<dbReference type="InterPro" id="IPR036291">
    <property type="entry name" value="NAD(P)-bd_dom_sf"/>
</dbReference>
<dbReference type="GO" id="GO:0016616">
    <property type="term" value="F:oxidoreductase activity, acting on the CH-OH group of donors, NAD or NADP as acceptor"/>
    <property type="evidence" value="ECO:0007669"/>
    <property type="project" value="InterPro"/>
</dbReference>
<dbReference type="SUPFAM" id="SSF51735">
    <property type="entry name" value="NAD(P)-binding Rossmann-fold domains"/>
    <property type="match status" value="1"/>
</dbReference>
<evidence type="ECO:0000313" key="4">
    <source>
        <dbReference type="EMBL" id="RRG19751.1"/>
    </source>
</evidence>
<dbReference type="FunFam" id="3.40.50.720:FF:000492">
    <property type="entry name" value="D3-phosphoglycerate dehydrogenase, putative"/>
    <property type="match status" value="1"/>
</dbReference>
<comment type="similarity">
    <text evidence="1">Belongs to the D-isomer specific 2-hydroxyacid dehydrogenase family.</text>
</comment>
<dbReference type="EMBL" id="QQWG01000017">
    <property type="protein sequence ID" value="RRG19751.1"/>
    <property type="molecule type" value="Genomic_DNA"/>
</dbReference>
<protein>
    <submittedName>
        <fullName evidence="4">3-phosphoglycerate dehydrogenase</fullName>
    </submittedName>
</protein>